<proteinExistence type="predicted"/>
<protein>
    <submittedName>
        <fullName evidence="1">Uncharacterized protein</fullName>
    </submittedName>
</protein>
<organism evidence="1 2">
    <name type="scientific">Lucilia cuprina</name>
    <name type="common">Green bottle fly</name>
    <name type="synonym">Australian sheep blowfly</name>
    <dbReference type="NCBI Taxonomy" id="7375"/>
    <lineage>
        <taxon>Eukaryota</taxon>
        <taxon>Metazoa</taxon>
        <taxon>Ecdysozoa</taxon>
        <taxon>Arthropoda</taxon>
        <taxon>Hexapoda</taxon>
        <taxon>Insecta</taxon>
        <taxon>Pterygota</taxon>
        <taxon>Neoptera</taxon>
        <taxon>Endopterygota</taxon>
        <taxon>Diptera</taxon>
        <taxon>Brachycera</taxon>
        <taxon>Muscomorpha</taxon>
        <taxon>Oestroidea</taxon>
        <taxon>Calliphoridae</taxon>
        <taxon>Luciliinae</taxon>
        <taxon>Lucilia</taxon>
    </lineage>
</organism>
<dbReference type="Proteomes" id="UP000037069">
    <property type="component" value="Unassembled WGS sequence"/>
</dbReference>
<evidence type="ECO:0000313" key="1">
    <source>
        <dbReference type="EMBL" id="KNC27325.1"/>
    </source>
</evidence>
<dbReference type="PANTHER" id="PTHR21112:SF0">
    <property type="entry name" value="CHEMOSENSORY PROTEIN A 29A-RELATED"/>
    <property type="match status" value="1"/>
</dbReference>
<accession>A0A0L0C4U6</accession>
<dbReference type="EMBL" id="JRES01000910">
    <property type="protein sequence ID" value="KNC27325.1"/>
    <property type="molecule type" value="Genomic_DNA"/>
</dbReference>
<dbReference type="AlphaFoldDB" id="A0A0L0C4U6"/>
<name>A0A0L0C4U6_LUCCU</name>
<evidence type="ECO:0000313" key="2">
    <source>
        <dbReference type="Proteomes" id="UP000037069"/>
    </source>
</evidence>
<sequence>MTSGSSNTDILDLKYDIVRLGRGKYGFGGFMDFKVDFYDDVKIGGTIERSKYRAGPYSMFPMSIQNESFSSVMSKYYKHILQPVLEKCCDNAPIVKDKFEAPLTKRYVSLNNCALTTDNLPNVIMEGYYRLRLTFSGPLNAYVETLSFVETKIF</sequence>
<reference evidence="1 2" key="1">
    <citation type="journal article" date="2015" name="Nat. Commun.">
        <title>Lucilia cuprina genome unlocks parasitic fly biology to underpin future interventions.</title>
        <authorList>
            <person name="Anstead C.A."/>
            <person name="Korhonen P.K."/>
            <person name="Young N.D."/>
            <person name="Hall R.S."/>
            <person name="Jex A.R."/>
            <person name="Murali S.C."/>
            <person name="Hughes D.S."/>
            <person name="Lee S.F."/>
            <person name="Perry T."/>
            <person name="Stroehlein A.J."/>
            <person name="Ansell B.R."/>
            <person name="Breugelmans B."/>
            <person name="Hofmann A."/>
            <person name="Qu J."/>
            <person name="Dugan S."/>
            <person name="Lee S.L."/>
            <person name="Chao H."/>
            <person name="Dinh H."/>
            <person name="Han Y."/>
            <person name="Doddapaneni H.V."/>
            <person name="Worley K.C."/>
            <person name="Muzny D.M."/>
            <person name="Ioannidis P."/>
            <person name="Waterhouse R.M."/>
            <person name="Zdobnov E.M."/>
            <person name="James P.J."/>
            <person name="Bagnall N.H."/>
            <person name="Kotze A.C."/>
            <person name="Gibbs R.A."/>
            <person name="Richards S."/>
            <person name="Batterham P."/>
            <person name="Gasser R.B."/>
        </authorList>
    </citation>
    <scope>NUCLEOTIDE SEQUENCE [LARGE SCALE GENOMIC DNA]</scope>
    <source>
        <strain evidence="1 2">LS</strain>
        <tissue evidence="1">Full body</tissue>
    </source>
</reference>
<dbReference type="OrthoDB" id="8043478at2759"/>
<gene>
    <name evidence="1" type="ORF">FF38_07242</name>
</gene>
<dbReference type="PANTHER" id="PTHR21112">
    <property type="entry name" value="CHEMOSENSORY PROTEIN A 29A-RELATED"/>
    <property type="match status" value="1"/>
</dbReference>
<keyword evidence="2" id="KW-1185">Reference proteome</keyword>
<comment type="caution">
    <text evidence="1">The sequence shown here is derived from an EMBL/GenBank/DDBJ whole genome shotgun (WGS) entry which is preliminary data.</text>
</comment>
<dbReference type="OMA" id="KENEYCG"/>